<feature type="coiled-coil region" evidence="1">
    <location>
        <begin position="311"/>
        <end position="474"/>
    </location>
</feature>
<feature type="compositionally biased region" description="Basic and acidic residues" evidence="2">
    <location>
        <begin position="15"/>
        <end position="24"/>
    </location>
</feature>
<sequence length="564" mass="66970">MTDGEAETVHLVPSHADEQQHDPNEEINQLRRYIMDMMHSEMEVIESIRQNEENVVTLDGRIEKFKEAIESEQYRNKNLCRLLREDQKDLQLLEDKKTVVELKHRQFQESVSAREAEVDSLRSRYACLRKHWQSLSVQRNDNERVIQELCKAEGHLNCRMREVKEKIQSLMNSISDHAELQKVRAKRRYIDEHSAHIKKDIGELDERRTKLVAESENLSSDIVRLRITIRAAEEEGERQLEVYREELRDTRAQIDRNRKKLIAKQKKFRIKCKSEHATLRRRITFVSTDLETNLMANEDILSSIFPLVEEHNQTEARQRDMETELKETEGQISDLIAQVQEIESCRGRFDTKDMQKKLSQKRQELKDMMHALRAKEDEVKQHEDNEKELKQEIARLDEVLSNQTTVELERALSAQRAKMKDLESEKHHLDELAKSLEEKNSLITTETERQQRRRKALKRELASLRKRQKQLASTCTELTTKLEIKKKLSTELASGIKLHETLQEEVYQMKQKNERERDLRTQALKEKEQCWKRECLEEETRLKAELQEWTEKVNSVKEQLAFFN</sequence>
<comment type="caution">
    <text evidence="3">The sequence shown here is derived from an EMBL/GenBank/DDBJ whole genome shotgun (WGS) entry which is preliminary data.</text>
</comment>
<feature type="coiled-coil region" evidence="1">
    <location>
        <begin position="499"/>
        <end position="559"/>
    </location>
</feature>
<name>A0A8K1C2G8_PYTOL</name>
<dbReference type="AlphaFoldDB" id="A0A8K1C2G8"/>
<evidence type="ECO:0000313" key="3">
    <source>
        <dbReference type="EMBL" id="TMW55204.1"/>
    </source>
</evidence>
<reference evidence="3" key="1">
    <citation type="submission" date="2019-03" db="EMBL/GenBank/DDBJ databases">
        <title>Long read genome sequence of the mycoparasitic Pythium oligandrum ATCC 38472 isolated from sugarbeet rhizosphere.</title>
        <authorList>
            <person name="Gaulin E."/>
        </authorList>
    </citation>
    <scope>NUCLEOTIDE SEQUENCE</scope>
    <source>
        <strain evidence="3">ATCC 38472_TT</strain>
    </source>
</reference>
<dbReference type="Proteomes" id="UP000794436">
    <property type="component" value="Unassembled WGS sequence"/>
</dbReference>
<feature type="coiled-coil region" evidence="1">
    <location>
        <begin position="215"/>
        <end position="264"/>
    </location>
</feature>
<gene>
    <name evidence="3" type="ORF">Poli38472_013095</name>
</gene>
<feature type="region of interest" description="Disordered" evidence="2">
    <location>
        <begin position="1"/>
        <end position="24"/>
    </location>
</feature>
<keyword evidence="1" id="KW-0175">Coiled coil</keyword>
<evidence type="ECO:0000313" key="4">
    <source>
        <dbReference type="Proteomes" id="UP000794436"/>
    </source>
</evidence>
<dbReference type="EMBL" id="SPLM01000148">
    <property type="protein sequence ID" value="TMW55204.1"/>
    <property type="molecule type" value="Genomic_DNA"/>
</dbReference>
<keyword evidence="4" id="KW-1185">Reference proteome</keyword>
<protein>
    <submittedName>
        <fullName evidence="3">Uncharacterized protein</fullName>
    </submittedName>
</protein>
<proteinExistence type="predicted"/>
<evidence type="ECO:0000256" key="2">
    <source>
        <dbReference type="SAM" id="MobiDB-lite"/>
    </source>
</evidence>
<dbReference type="OrthoDB" id="125270at2759"/>
<organism evidence="3 4">
    <name type="scientific">Pythium oligandrum</name>
    <name type="common">Mycoparasitic fungus</name>
    <dbReference type="NCBI Taxonomy" id="41045"/>
    <lineage>
        <taxon>Eukaryota</taxon>
        <taxon>Sar</taxon>
        <taxon>Stramenopiles</taxon>
        <taxon>Oomycota</taxon>
        <taxon>Peronosporomycetes</taxon>
        <taxon>Pythiales</taxon>
        <taxon>Pythiaceae</taxon>
        <taxon>Pythium</taxon>
    </lineage>
</organism>
<evidence type="ECO:0000256" key="1">
    <source>
        <dbReference type="SAM" id="Coils"/>
    </source>
</evidence>
<accession>A0A8K1C2G8</accession>